<dbReference type="InterPro" id="IPR016181">
    <property type="entry name" value="Acyl_CoA_acyltransferase"/>
</dbReference>
<dbReference type="Gene3D" id="3.40.630.30">
    <property type="match status" value="1"/>
</dbReference>
<sequence>MNKHPISIRLLTKDDFKIIETAFKEQGWDKPASQFEQYAREQDKGERIILVAEYLNQFAGYVTIKWQSTYPPFLEMDIPEIVDLNVLIDYQNKGIATKLLDEAEKMVADTHFTIGIGFGLIEDYGAAQRLYVRRGYLPDGRGISQNGKQLKRGDQVQVDDDLALYLTKTL</sequence>
<dbReference type="SUPFAM" id="SSF55729">
    <property type="entry name" value="Acyl-CoA N-acyltransferases (Nat)"/>
    <property type="match status" value="1"/>
</dbReference>
<reference evidence="2 3" key="1">
    <citation type="submission" date="2021-03" db="EMBL/GenBank/DDBJ databases">
        <title>Antimicrobial resistance genes in bacteria isolated from Japanese honey, and their potential for conferring macrolide and lincosamide resistance in the American foulbrood pathogen Paenibacillus larvae.</title>
        <authorList>
            <person name="Okamoto M."/>
            <person name="Kumagai M."/>
            <person name="Kanamori H."/>
            <person name="Takamatsu D."/>
        </authorList>
    </citation>
    <scope>NUCLEOTIDE SEQUENCE [LARGE SCALE GENOMIC DNA]</scope>
    <source>
        <strain evidence="2 3">J8TS2</strain>
    </source>
</reference>
<dbReference type="EMBL" id="BORB01000020">
    <property type="protein sequence ID" value="GIN58210.1"/>
    <property type="molecule type" value="Genomic_DNA"/>
</dbReference>
<evidence type="ECO:0000313" key="2">
    <source>
        <dbReference type="EMBL" id="GIN58210.1"/>
    </source>
</evidence>
<keyword evidence="3" id="KW-1185">Reference proteome</keyword>
<feature type="domain" description="N-acetyltransferase" evidence="1">
    <location>
        <begin position="6"/>
        <end position="170"/>
    </location>
</feature>
<gene>
    <name evidence="2" type="ORF">J8TS2_25290</name>
</gene>
<evidence type="ECO:0000259" key="1">
    <source>
        <dbReference type="PROSITE" id="PS51186"/>
    </source>
</evidence>
<dbReference type="RefSeq" id="WP_158321311.1">
    <property type="nucleotide sequence ID" value="NZ_BORB01000020.1"/>
</dbReference>
<evidence type="ECO:0000313" key="3">
    <source>
        <dbReference type="Proteomes" id="UP000679950"/>
    </source>
</evidence>
<protein>
    <submittedName>
        <fullName evidence="2">N-acetyltransferase</fullName>
    </submittedName>
</protein>
<dbReference type="PROSITE" id="PS51186">
    <property type="entry name" value="GNAT"/>
    <property type="match status" value="1"/>
</dbReference>
<dbReference type="InterPro" id="IPR000182">
    <property type="entry name" value="GNAT_dom"/>
</dbReference>
<comment type="caution">
    <text evidence="2">The sequence shown here is derived from an EMBL/GenBank/DDBJ whole genome shotgun (WGS) entry which is preliminary data.</text>
</comment>
<dbReference type="Pfam" id="PF00583">
    <property type="entry name" value="Acetyltransf_1"/>
    <property type="match status" value="1"/>
</dbReference>
<proteinExistence type="predicted"/>
<name>A0ABQ4KJS6_9BACI</name>
<dbReference type="Proteomes" id="UP000679950">
    <property type="component" value="Unassembled WGS sequence"/>
</dbReference>
<accession>A0ABQ4KJS6</accession>
<organism evidence="2 3">
    <name type="scientific">Lederbergia ruris</name>
    <dbReference type="NCBI Taxonomy" id="217495"/>
    <lineage>
        <taxon>Bacteria</taxon>
        <taxon>Bacillati</taxon>
        <taxon>Bacillota</taxon>
        <taxon>Bacilli</taxon>
        <taxon>Bacillales</taxon>
        <taxon>Bacillaceae</taxon>
        <taxon>Lederbergia</taxon>
    </lineage>
</organism>
<dbReference type="CDD" id="cd04301">
    <property type="entry name" value="NAT_SF"/>
    <property type="match status" value="1"/>
</dbReference>